<dbReference type="PROSITE" id="PS51352">
    <property type="entry name" value="THIOREDOXIN_2"/>
    <property type="match status" value="1"/>
</dbReference>
<evidence type="ECO:0000256" key="1">
    <source>
        <dbReference type="ARBA" id="ARBA00001182"/>
    </source>
</evidence>
<dbReference type="Pfam" id="PF00085">
    <property type="entry name" value="Thioredoxin"/>
    <property type="match status" value="1"/>
</dbReference>
<dbReference type="EC" id="5.3.4.1" evidence="4"/>
<keyword evidence="7" id="KW-0676">Redox-active center</keyword>
<keyword evidence="5" id="KW-0256">Endoplasmic reticulum</keyword>
<comment type="caution">
    <text evidence="10">The sequence shown here is derived from an EMBL/GenBank/DDBJ whole genome shotgun (WGS) entry which is preliminary data.</text>
</comment>
<evidence type="ECO:0000256" key="5">
    <source>
        <dbReference type="ARBA" id="ARBA00022824"/>
    </source>
</evidence>
<evidence type="ECO:0000256" key="3">
    <source>
        <dbReference type="ARBA" id="ARBA00006347"/>
    </source>
</evidence>
<dbReference type="CDD" id="cd02961">
    <property type="entry name" value="PDI_a_family"/>
    <property type="match status" value="2"/>
</dbReference>
<comment type="catalytic activity">
    <reaction evidence="1">
        <text>Catalyzes the rearrangement of -S-S- bonds in proteins.</text>
        <dbReference type="EC" id="5.3.4.1"/>
    </reaction>
</comment>
<sequence length="485" mass="57354">MFLQFFVLSLFVLYAQAKEENDLHVVFDKNSKQFFEKNEVSMIFFYTPQCGHCERFQPEVEKAAKQLKEEGFVFAKVDGHNYKDIAKQFEVTGYPSVILSQEHGKKYKKFEGPRTSDSVIMWMYEQLNEGTKELKTIQQIKDKISQSQLMYLYMAQNDEDRGFRRYKDYSHAYENLEFYHTFLENAQLELGFGPTDSLVAFKKYDKSPVVYQPKQIKVADLKAFIETNWFQRLQEYNEDVAKKIFKQDRSTLILLVDETQMKDRNAHDALKSISLDHPHEDHLLFIKCSVTNQLFPELQKQIGDFSGTPALFGLQKYGVYKYKFNQAFTKQNLDQFILDFKNGKAQKHYKSQKLDNPIYSENVEILTGNSYQRIINSPEDWVVFYYNSFDSEHLTLLPEYAEIAKQLAQISKVKFAIADVTQNEFSDFSDPTDIYKIRLYKGNKNYTKFIQKVNKIQRERLINFIKEHSNHEFHDDRKGNHRDDL</sequence>
<dbReference type="Proteomes" id="UP000683925">
    <property type="component" value="Unassembled WGS sequence"/>
</dbReference>
<dbReference type="GO" id="GO:0006457">
    <property type="term" value="P:protein folding"/>
    <property type="evidence" value="ECO:0007669"/>
    <property type="project" value="TreeGrafter"/>
</dbReference>
<gene>
    <name evidence="10" type="ORF">POCTA_138.1.T1360115</name>
</gene>
<organism evidence="10 11">
    <name type="scientific">Paramecium octaurelia</name>
    <dbReference type="NCBI Taxonomy" id="43137"/>
    <lineage>
        <taxon>Eukaryota</taxon>
        <taxon>Sar</taxon>
        <taxon>Alveolata</taxon>
        <taxon>Ciliophora</taxon>
        <taxon>Intramacronucleata</taxon>
        <taxon>Oligohymenophorea</taxon>
        <taxon>Peniculida</taxon>
        <taxon>Parameciidae</taxon>
        <taxon>Paramecium</taxon>
    </lineage>
</organism>
<dbReference type="PANTHER" id="PTHR18929">
    <property type="entry name" value="PROTEIN DISULFIDE ISOMERASE"/>
    <property type="match status" value="1"/>
</dbReference>
<dbReference type="OrthoDB" id="427280at2759"/>
<reference evidence="10" key="1">
    <citation type="submission" date="2021-01" db="EMBL/GenBank/DDBJ databases">
        <authorList>
            <consortium name="Genoscope - CEA"/>
            <person name="William W."/>
        </authorList>
    </citation>
    <scope>NUCLEOTIDE SEQUENCE</scope>
</reference>
<keyword evidence="8" id="KW-0732">Signal</keyword>
<comment type="similarity">
    <text evidence="3">Belongs to the protein disulfide isomerase family.</text>
</comment>
<dbReference type="OMA" id="NSFDSEH"/>
<keyword evidence="6" id="KW-0413">Isomerase</keyword>
<evidence type="ECO:0000313" key="11">
    <source>
        <dbReference type="Proteomes" id="UP000683925"/>
    </source>
</evidence>
<evidence type="ECO:0000256" key="6">
    <source>
        <dbReference type="ARBA" id="ARBA00023235"/>
    </source>
</evidence>
<feature type="signal peptide" evidence="8">
    <location>
        <begin position="1"/>
        <end position="17"/>
    </location>
</feature>
<dbReference type="PANTHER" id="PTHR18929:SF132">
    <property type="entry name" value="PROTEIN DISULFIDE-ISOMERASE A3"/>
    <property type="match status" value="1"/>
</dbReference>
<feature type="domain" description="Thioredoxin" evidence="9">
    <location>
        <begin position="12"/>
        <end position="128"/>
    </location>
</feature>
<comment type="subcellular location">
    <subcellularLocation>
        <location evidence="2">Endoplasmic reticulum lumen</location>
    </subcellularLocation>
</comment>
<accession>A0A8S1XXV5</accession>
<dbReference type="AlphaFoldDB" id="A0A8S1XXV5"/>
<evidence type="ECO:0000313" key="10">
    <source>
        <dbReference type="EMBL" id="CAD8205795.1"/>
    </source>
</evidence>
<dbReference type="GO" id="GO:0034976">
    <property type="term" value="P:response to endoplasmic reticulum stress"/>
    <property type="evidence" value="ECO:0007669"/>
    <property type="project" value="TreeGrafter"/>
</dbReference>
<protein>
    <recommendedName>
        <fullName evidence="4">protein disulfide-isomerase</fullName>
        <ecNumber evidence="4">5.3.4.1</ecNumber>
    </recommendedName>
</protein>
<evidence type="ECO:0000256" key="4">
    <source>
        <dbReference type="ARBA" id="ARBA00012723"/>
    </source>
</evidence>
<dbReference type="GO" id="GO:0003756">
    <property type="term" value="F:protein disulfide isomerase activity"/>
    <property type="evidence" value="ECO:0007669"/>
    <property type="project" value="UniProtKB-EC"/>
</dbReference>
<dbReference type="EMBL" id="CAJJDP010000137">
    <property type="protein sequence ID" value="CAD8205795.1"/>
    <property type="molecule type" value="Genomic_DNA"/>
</dbReference>
<name>A0A8S1XXV5_PAROT</name>
<proteinExistence type="inferred from homology"/>
<feature type="chain" id="PRO_5035921639" description="protein disulfide-isomerase" evidence="8">
    <location>
        <begin position="18"/>
        <end position="485"/>
    </location>
</feature>
<dbReference type="Pfam" id="PF13848">
    <property type="entry name" value="Thioredoxin_6"/>
    <property type="match status" value="1"/>
</dbReference>
<dbReference type="InterPro" id="IPR013766">
    <property type="entry name" value="Thioredoxin_domain"/>
</dbReference>
<dbReference type="GO" id="GO:0005788">
    <property type="term" value="C:endoplasmic reticulum lumen"/>
    <property type="evidence" value="ECO:0007669"/>
    <property type="project" value="UniProtKB-SubCell"/>
</dbReference>
<keyword evidence="11" id="KW-1185">Reference proteome</keyword>
<evidence type="ECO:0000256" key="2">
    <source>
        <dbReference type="ARBA" id="ARBA00004319"/>
    </source>
</evidence>
<evidence type="ECO:0000256" key="7">
    <source>
        <dbReference type="ARBA" id="ARBA00023284"/>
    </source>
</evidence>
<evidence type="ECO:0000256" key="8">
    <source>
        <dbReference type="SAM" id="SignalP"/>
    </source>
</evidence>
<evidence type="ECO:0000259" key="9">
    <source>
        <dbReference type="PROSITE" id="PS51352"/>
    </source>
</evidence>